<sequence length="127" mass="14527">MTKIFNASEITSQYRLVDREISGVNIGDGKVTIWFNLFHVDDPHRNDENMDYPLSIEVKQKEFSVIEGDINDLEKDFSGEILSTVVDGKKLRILADCRFYSDRSSHVIEMELDGDVSVNEMPPKDIT</sequence>
<evidence type="ECO:0000313" key="1">
    <source>
        <dbReference type="EMBL" id="OIS91645.1"/>
    </source>
</evidence>
<proteinExistence type="predicted"/>
<accession>A0A1J6HF87</accession>
<dbReference type="EMBL" id="MOEC01000025">
    <property type="protein sequence ID" value="OIS91645.1"/>
    <property type="molecule type" value="Genomic_DNA"/>
</dbReference>
<dbReference type="OrthoDB" id="9951822at2"/>
<dbReference type="Proteomes" id="UP000182985">
    <property type="component" value="Unassembled WGS sequence"/>
</dbReference>
<dbReference type="RefSeq" id="WP_071633302.1">
    <property type="nucleotide sequence ID" value="NZ_JBCAUP010000012.1"/>
</dbReference>
<name>A0A1J6HF87_9HYPH</name>
<evidence type="ECO:0000313" key="2">
    <source>
        <dbReference type="Proteomes" id="UP000182985"/>
    </source>
</evidence>
<keyword evidence="2" id="KW-1185">Reference proteome</keyword>
<reference evidence="1 2" key="1">
    <citation type="submission" date="2016-10" db="EMBL/GenBank/DDBJ databases">
        <title>The Draft Genome Sequence of the Potato Rhizosphere Bacteria Ochrobactrum sp. IPA7.2.</title>
        <authorList>
            <person name="Gogoleva N.E."/>
            <person name="Khlopko Y.A."/>
            <person name="Burygin G.L."/>
            <person name="Plotnikov A.O."/>
        </authorList>
    </citation>
    <scope>NUCLEOTIDE SEQUENCE [LARGE SCALE GENOMIC DNA]</scope>
    <source>
        <strain evidence="1 2">IPA7.2</strain>
    </source>
</reference>
<protein>
    <submittedName>
        <fullName evidence="1">Uncharacterized protein</fullName>
    </submittedName>
</protein>
<organism evidence="1 2">
    <name type="scientific">Brucella cytisi</name>
    <dbReference type="NCBI Taxonomy" id="407152"/>
    <lineage>
        <taxon>Bacteria</taxon>
        <taxon>Pseudomonadati</taxon>
        <taxon>Pseudomonadota</taxon>
        <taxon>Alphaproteobacteria</taxon>
        <taxon>Hyphomicrobiales</taxon>
        <taxon>Brucellaceae</taxon>
        <taxon>Brucella/Ochrobactrum group</taxon>
        <taxon>Brucella</taxon>
    </lineage>
</organism>
<gene>
    <name evidence="1" type="ORF">BLA27_20320</name>
</gene>
<comment type="caution">
    <text evidence="1">The sequence shown here is derived from an EMBL/GenBank/DDBJ whole genome shotgun (WGS) entry which is preliminary data.</text>
</comment>
<dbReference type="AlphaFoldDB" id="A0A1J6HF87"/>